<dbReference type="EMBL" id="MF448340">
    <property type="protein sequence ID" value="ASU00311.1"/>
    <property type="molecule type" value="Genomic_DNA"/>
</dbReference>
<name>A0A223LEY6_9CAUD</name>
<sequence length="98" mass="11759">MKIRFKSEQHLRDFKAASVENLEIADFMRMHPVEVVKIHGHYYIETDILDCTLILESEHDFFDWIEDDPKTLFDIMLEKKAEYDKAFNDYIQSVKENS</sequence>
<dbReference type="RefSeq" id="YP_009834541.1">
    <property type="nucleotide sequence ID" value="NC_048673.1"/>
</dbReference>
<dbReference type="GeneID" id="55604608"/>
<evidence type="ECO:0000313" key="1">
    <source>
        <dbReference type="EMBL" id="ASU00311.1"/>
    </source>
</evidence>
<keyword evidence="2" id="KW-1185">Reference proteome</keyword>
<protein>
    <submittedName>
        <fullName evidence="1">Uncharacterized protein</fullName>
    </submittedName>
</protein>
<reference evidence="1 2" key="1">
    <citation type="submission" date="2017-07" db="EMBL/GenBank/DDBJ databases">
        <title>In vitro design and evaluation of phage cocktails against multidrug-resistant Aeromonas salmonicida.</title>
        <authorList>
            <person name="Chen L."/>
            <person name="Yuan S."/>
            <person name="Ma Y."/>
        </authorList>
    </citation>
    <scope>NUCLEOTIDE SEQUENCE [LARGE SCALE GENOMIC DNA]</scope>
</reference>
<evidence type="ECO:0000313" key="2">
    <source>
        <dbReference type="Proteomes" id="UP000226092"/>
    </source>
</evidence>
<dbReference type="KEGG" id="vg:55604608"/>
<dbReference type="Proteomes" id="UP000226092">
    <property type="component" value="Segment"/>
</dbReference>
<organism evidence="1 2">
    <name type="scientific">Aeromonas phage AS-zj</name>
    <dbReference type="NCBI Taxonomy" id="2024208"/>
    <lineage>
        <taxon>Viruses</taxon>
        <taxon>Duplodnaviria</taxon>
        <taxon>Heunggongvirae</taxon>
        <taxon>Uroviricota</taxon>
        <taxon>Caudoviricetes</taxon>
        <taxon>Pantevenvirales</taxon>
        <taxon>Straboviridae</taxon>
        <taxon>Emmerichvirinae</taxon>
        <taxon>Ceceduovirus</taxon>
        <taxon>Ceceduovirus aszj</taxon>
    </lineage>
</organism>
<proteinExistence type="predicted"/>
<accession>A0A223LEY6</accession>